<evidence type="ECO:0000313" key="1">
    <source>
        <dbReference type="EMBL" id="KZC98849.1"/>
    </source>
</evidence>
<gene>
    <name evidence="1" type="ORF">AUP43_14660</name>
</gene>
<dbReference type="Proteomes" id="UP000076400">
    <property type="component" value="Unassembled WGS sequence"/>
</dbReference>
<sequence length="64" mass="6708">MHGVEALGLLLGQAHPLLRDDAQTGFLEAGVDLARQVAAGGVRLDDRQGALDGHDGSLQKAYWG</sequence>
<accession>A0A154VC55</accession>
<proteinExistence type="predicted"/>
<organism evidence="1 2">
    <name type="scientific">Oceanibaculum pacificum</name>
    <dbReference type="NCBI Taxonomy" id="580166"/>
    <lineage>
        <taxon>Bacteria</taxon>
        <taxon>Pseudomonadati</taxon>
        <taxon>Pseudomonadota</taxon>
        <taxon>Alphaproteobacteria</taxon>
        <taxon>Rhodospirillales</taxon>
        <taxon>Oceanibaculaceae</taxon>
        <taxon>Oceanibaculum</taxon>
    </lineage>
</organism>
<evidence type="ECO:0000313" key="2">
    <source>
        <dbReference type="Proteomes" id="UP000076400"/>
    </source>
</evidence>
<dbReference type="EMBL" id="LPXN01000168">
    <property type="protein sequence ID" value="KZC98849.1"/>
    <property type="molecule type" value="Genomic_DNA"/>
</dbReference>
<dbReference type="STRING" id="580166.AUP43_14660"/>
<dbReference type="AlphaFoldDB" id="A0A154VC55"/>
<name>A0A154VC55_9PROT</name>
<keyword evidence="2" id="KW-1185">Reference proteome</keyword>
<reference evidence="1 2" key="1">
    <citation type="submission" date="2015-12" db="EMBL/GenBank/DDBJ databases">
        <title>Genome sequence of Oceanibaculum pacificum MCCC 1A02656.</title>
        <authorList>
            <person name="Lu L."/>
            <person name="Lai Q."/>
            <person name="Shao Z."/>
            <person name="Qian P."/>
        </authorList>
    </citation>
    <scope>NUCLEOTIDE SEQUENCE [LARGE SCALE GENOMIC DNA]</scope>
    <source>
        <strain evidence="1 2">MCCC 1A02656</strain>
    </source>
</reference>
<protein>
    <submittedName>
        <fullName evidence="1">Uncharacterized protein</fullName>
    </submittedName>
</protein>
<comment type="caution">
    <text evidence="1">The sequence shown here is derived from an EMBL/GenBank/DDBJ whole genome shotgun (WGS) entry which is preliminary data.</text>
</comment>